<evidence type="ECO:0000256" key="10">
    <source>
        <dbReference type="ARBA" id="ARBA00022989"/>
    </source>
</evidence>
<evidence type="ECO:0000256" key="11">
    <source>
        <dbReference type="ARBA" id="ARBA00023027"/>
    </source>
</evidence>
<dbReference type="Proteomes" id="UP000193467">
    <property type="component" value="Unassembled WGS sequence"/>
</dbReference>
<keyword evidence="8" id="KW-0210">Decarboxylase</keyword>
<reference evidence="20 21" key="1">
    <citation type="submission" date="2016-07" db="EMBL/GenBank/DDBJ databases">
        <title>Pervasive Adenine N6-methylation of Active Genes in Fungi.</title>
        <authorList>
            <consortium name="DOE Joint Genome Institute"/>
            <person name="Mondo S.J."/>
            <person name="Dannebaum R.O."/>
            <person name="Kuo R.C."/>
            <person name="Labutti K."/>
            <person name="Haridas S."/>
            <person name="Kuo A."/>
            <person name="Salamov A."/>
            <person name="Ahrendt S.R."/>
            <person name="Lipzen A."/>
            <person name="Sullivan W."/>
            <person name="Andreopoulos W.B."/>
            <person name="Clum A."/>
            <person name="Lindquist E."/>
            <person name="Daum C."/>
            <person name="Ramamoorthy G.K."/>
            <person name="Gryganskyi A."/>
            <person name="Culley D."/>
            <person name="Magnuson J.K."/>
            <person name="James T.Y."/>
            <person name="O'Malley M.A."/>
            <person name="Stajich J.E."/>
            <person name="Spatafora J.W."/>
            <person name="Visel A."/>
            <person name="Grigoriev I.V."/>
        </authorList>
    </citation>
    <scope>NUCLEOTIDE SEQUENCE [LARGE SCALE GENOMIC DNA]</scope>
    <source>
        <strain evidence="20 21">62-1032</strain>
    </source>
</reference>
<evidence type="ECO:0000256" key="14">
    <source>
        <dbReference type="ARBA" id="ARBA00023180"/>
    </source>
</evidence>
<gene>
    <name evidence="20" type="ORF">BCR35DRAFT_309839</name>
</gene>
<evidence type="ECO:0000256" key="2">
    <source>
        <dbReference type="ARBA" id="ARBA00004447"/>
    </source>
</evidence>
<feature type="compositionally biased region" description="Low complexity" evidence="18">
    <location>
        <begin position="40"/>
        <end position="51"/>
    </location>
</feature>
<evidence type="ECO:0000256" key="13">
    <source>
        <dbReference type="ARBA" id="ARBA00023136"/>
    </source>
</evidence>
<dbReference type="EC" id="4.1.1.35" evidence="5"/>
<dbReference type="Gene3D" id="3.40.50.720">
    <property type="entry name" value="NAD(P)-binding Rossmann-like Domain"/>
    <property type="match status" value="1"/>
</dbReference>
<evidence type="ECO:0000256" key="5">
    <source>
        <dbReference type="ARBA" id="ARBA00012290"/>
    </source>
</evidence>
<keyword evidence="21" id="KW-1185">Reference proteome</keyword>
<dbReference type="Pfam" id="PF16363">
    <property type="entry name" value="GDP_Man_Dehyd"/>
    <property type="match status" value="1"/>
</dbReference>
<dbReference type="GO" id="GO:0070403">
    <property type="term" value="F:NAD+ binding"/>
    <property type="evidence" value="ECO:0007669"/>
    <property type="project" value="InterPro"/>
</dbReference>
<dbReference type="GO" id="GO:0033320">
    <property type="term" value="P:UDP-D-xylose biosynthetic process"/>
    <property type="evidence" value="ECO:0007669"/>
    <property type="project" value="UniProtKB-UniPathway"/>
</dbReference>
<dbReference type="AlphaFoldDB" id="A0A1Y2DBD6"/>
<dbReference type="GO" id="GO:0032580">
    <property type="term" value="C:Golgi cisterna membrane"/>
    <property type="evidence" value="ECO:0007669"/>
    <property type="project" value="UniProtKB-SubCell"/>
</dbReference>
<dbReference type="InterPro" id="IPR036291">
    <property type="entry name" value="NAD(P)-bd_dom_sf"/>
</dbReference>
<proteinExistence type="inferred from homology"/>
<evidence type="ECO:0000256" key="17">
    <source>
        <dbReference type="ARBA" id="ARBA00049410"/>
    </source>
</evidence>
<feature type="compositionally biased region" description="Basic residues" evidence="18">
    <location>
        <begin position="103"/>
        <end position="113"/>
    </location>
</feature>
<evidence type="ECO:0000256" key="18">
    <source>
        <dbReference type="SAM" id="MobiDB-lite"/>
    </source>
</evidence>
<dbReference type="UniPathway" id="UPA00796">
    <property type="reaction ID" value="UER00771"/>
</dbReference>
<sequence length="509" mass="56334">MSSRDPPPLLPPLDESPTDEVSHLVHLAPPSRRPKKKPSELSLASNSSRSLTLDRDGNPMTKVGEVPIDLLQSLYLSNPTTGGTPPSSRPTTPAQHEQVLQHHQSHSLAHARSRSADSAVSEFAAWPRSVVHSSRQTFPPVKRLAVKDRKRILVTGGAGFVGSHLVDRLMCLGHDVVVLDNFFSGSKLSISHWGGHPNFELVRADVVETFMVEVDQIYHLACPASPKAYQHNAVKTLKTNFMGTMNMLGLAKRVKARFLLSSTSEIYGSPEEHPQKETYWGNVNCVGPRACYDEGKRVAEALTYGYHRQDNVDVRVARIFNCYGPRMNSSDGRLVSNFIVAALRGEDLQIYGDGTATRSLMFVHDLVTGLIKLMSSSYTDPVNIGTEDEATVAEWATLIRDKVEEMRDRGEIALCVASDDEDGEEEVLGEGEGEEEQEDKLVLAGLERPRGRRSEIVYVDAVVDDPPRRRPDTTRAKEVLGWKPTYSIEAGIEETIRYFSAIESESASY</sequence>
<comment type="pathway">
    <text evidence="3">Nucleotide-sugar biosynthesis; UDP-alpha-D-xylose biosynthesis; UDP-alpha-D-xylose from UDP-alpha-D-glucuronate: step 1/1.</text>
</comment>
<comment type="cofactor">
    <cofactor evidence="1">
        <name>NAD(+)</name>
        <dbReference type="ChEBI" id="CHEBI:57540"/>
    </cofactor>
</comment>
<dbReference type="PANTHER" id="PTHR43078">
    <property type="entry name" value="UDP-GLUCURONIC ACID DECARBOXYLASE-RELATED"/>
    <property type="match status" value="1"/>
</dbReference>
<feature type="domain" description="NAD(P)-binding" evidence="19">
    <location>
        <begin position="153"/>
        <end position="495"/>
    </location>
</feature>
<dbReference type="InterPro" id="IPR044516">
    <property type="entry name" value="UXS-like"/>
</dbReference>
<dbReference type="OrthoDB" id="331544at2759"/>
<comment type="catalytic activity">
    <reaction evidence="17">
        <text>UDP-alpha-D-glucuronate + H(+) = UDP-alpha-D-xylose + CO2</text>
        <dbReference type="Rhea" id="RHEA:23916"/>
        <dbReference type="ChEBI" id="CHEBI:15378"/>
        <dbReference type="ChEBI" id="CHEBI:16526"/>
        <dbReference type="ChEBI" id="CHEBI:57632"/>
        <dbReference type="ChEBI" id="CHEBI:58052"/>
        <dbReference type="EC" id="4.1.1.35"/>
    </reaction>
    <physiologicalReaction direction="left-to-right" evidence="17">
        <dbReference type="Rhea" id="RHEA:23917"/>
    </physiologicalReaction>
</comment>
<keyword evidence="7" id="KW-0812">Transmembrane</keyword>
<evidence type="ECO:0000256" key="8">
    <source>
        <dbReference type="ARBA" id="ARBA00022793"/>
    </source>
</evidence>
<dbReference type="STRING" id="106004.A0A1Y2DBD6"/>
<feature type="compositionally biased region" description="Low complexity" evidence="18">
    <location>
        <begin position="79"/>
        <end position="102"/>
    </location>
</feature>
<comment type="caution">
    <text evidence="20">The sequence shown here is derived from an EMBL/GenBank/DDBJ whole genome shotgun (WGS) entry which is preliminary data.</text>
</comment>
<feature type="region of interest" description="Disordered" evidence="18">
    <location>
        <begin position="75"/>
        <end position="113"/>
    </location>
</feature>
<evidence type="ECO:0000256" key="1">
    <source>
        <dbReference type="ARBA" id="ARBA00001911"/>
    </source>
</evidence>
<dbReference type="GO" id="GO:0048040">
    <property type="term" value="F:UDP-glucuronate decarboxylase activity"/>
    <property type="evidence" value="ECO:0007669"/>
    <property type="project" value="UniProtKB-EC"/>
</dbReference>
<comment type="subcellular location">
    <subcellularLocation>
        <location evidence="2">Golgi apparatus</location>
        <location evidence="2">Golgi stack membrane</location>
        <topology evidence="2">Single-pass type II membrane protein</topology>
    </subcellularLocation>
</comment>
<evidence type="ECO:0000313" key="20">
    <source>
        <dbReference type="EMBL" id="ORY56436.1"/>
    </source>
</evidence>
<keyword evidence="14" id="KW-0325">Glycoprotein</keyword>
<keyword evidence="15" id="KW-0456">Lyase</keyword>
<comment type="similarity">
    <text evidence="4">Belongs to the NAD(P)-dependent epimerase/dehydratase family. UDP-glucuronic acid decarboxylase subfamily.</text>
</comment>
<dbReference type="SUPFAM" id="SSF51735">
    <property type="entry name" value="NAD(P)-binding Rossmann-fold domains"/>
    <property type="match status" value="1"/>
</dbReference>
<evidence type="ECO:0000256" key="15">
    <source>
        <dbReference type="ARBA" id="ARBA00023239"/>
    </source>
</evidence>
<feature type="compositionally biased region" description="Pro residues" evidence="18">
    <location>
        <begin position="1"/>
        <end position="11"/>
    </location>
</feature>
<evidence type="ECO:0000256" key="6">
    <source>
        <dbReference type="ARBA" id="ARBA00018816"/>
    </source>
</evidence>
<evidence type="ECO:0000313" key="21">
    <source>
        <dbReference type="Proteomes" id="UP000193467"/>
    </source>
</evidence>
<feature type="region of interest" description="Disordered" evidence="18">
    <location>
        <begin position="1"/>
        <end position="63"/>
    </location>
</feature>
<dbReference type="InParanoid" id="A0A1Y2DBD6"/>
<dbReference type="CDD" id="cd05230">
    <property type="entry name" value="UGD_SDR_e"/>
    <property type="match status" value="1"/>
</dbReference>
<name>A0A1Y2DBD6_9BASI</name>
<organism evidence="20 21">
    <name type="scientific">Leucosporidium creatinivorum</name>
    <dbReference type="NCBI Taxonomy" id="106004"/>
    <lineage>
        <taxon>Eukaryota</taxon>
        <taxon>Fungi</taxon>
        <taxon>Dikarya</taxon>
        <taxon>Basidiomycota</taxon>
        <taxon>Pucciniomycotina</taxon>
        <taxon>Microbotryomycetes</taxon>
        <taxon>Leucosporidiales</taxon>
        <taxon>Leucosporidium</taxon>
    </lineage>
</organism>
<evidence type="ECO:0000256" key="4">
    <source>
        <dbReference type="ARBA" id="ARBA00007505"/>
    </source>
</evidence>
<evidence type="ECO:0000256" key="12">
    <source>
        <dbReference type="ARBA" id="ARBA00023034"/>
    </source>
</evidence>
<dbReference type="EMBL" id="MCGR01000086">
    <property type="protein sequence ID" value="ORY56436.1"/>
    <property type="molecule type" value="Genomic_DNA"/>
</dbReference>
<dbReference type="Gene3D" id="3.90.25.10">
    <property type="entry name" value="UDP-galactose 4-epimerase, domain 1"/>
    <property type="match status" value="1"/>
</dbReference>
<dbReference type="InterPro" id="IPR016040">
    <property type="entry name" value="NAD(P)-bd_dom"/>
</dbReference>
<keyword evidence="10" id="KW-1133">Transmembrane helix</keyword>
<evidence type="ECO:0000256" key="9">
    <source>
        <dbReference type="ARBA" id="ARBA00022968"/>
    </source>
</evidence>
<protein>
    <recommendedName>
        <fullName evidence="6">UDP-glucuronic acid decarboxylase 1</fullName>
        <ecNumber evidence="5">4.1.1.35</ecNumber>
    </recommendedName>
    <alternativeName>
        <fullName evidence="16">UDP-glucuronate decarboxylase 1</fullName>
    </alternativeName>
</protein>
<keyword evidence="12" id="KW-0333">Golgi apparatus</keyword>
<keyword evidence="9" id="KW-0735">Signal-anchor</keyword>
<accession>A0A1Y2DBD6</accession>
<dbReference type="GO" id="GO:0042732">
    <property type="term" value="P:D-xylose metabolic process"/>
    <property type="evidence" value="ECO:0007669"/>
    <property type="project" value="InterPro"/>
</dbReference>
<evidence type="ECO:0000256" key="7">
    <source>
        <dbReference type="ARBA" id="ARBA00022692"/>
    </source>
</evidence>
<evidence type="ECO:0000256" key="16">
    <source>
        <dbReference type="ARBA" id="ARBA00031585"/>
    </source>
</evidence>
<keyword evidence="11" id="KW-0520">NAD</keyword>
<evidence type="ECO:0000259" key="19">
    <source>
        <dbReference type="Pfam" id="PF16363"/>
    </source>
</evidence>
<dbReference type="FunFam" id="3.40.50.720:FF:000065">
    <property type="entry name" value="UDP-glucuronic acid decarboxylase 1"/>
    <property type="match status" value="1"/>
</dbReference>
<dbReference type="PANTHER" id="PTHR43078:SF6">
    <property type="entry name" value="UDP-GLUCURONIC ACID DECARBOXYLASE 1"/>
    <property type="match status" value="1"/>
</dbReference>
<evidence type="ECO:0000256" key="3">
    <source>
        <dbReference type="ARBA" id="ARBA00005100"/>
    </source>
</evidence>
<keyword evidence="13" id="KW-0472">Membrane</keyword>